<protein>
    <submittedName>
        <fullName evidence="2">PH domain-containing protein</fullName>
    </submittedName>
</protein>
<sequence length="126" mass="14225">MGLFSALLGNAGAVSPEELNRDYNRLLAEGESIEIGFKLFRDVFMFTNKRLILVDKQGLTGRKTDYLSVAYKSISRFSIETAGDFDLDAELKIWVSSELKPSIEKKFNKSVNIYELQKVLAKHVMG</sequence>
<dbReference type="SUPFAM" id="SSF50729">
    <property type="entry name" value="PH domain-like"/>
    <property type="match status" value="1"/>
</dbReference>
<name>A0A4Q2UGB3_9BACT</name>
<gene>
    <name evidence="2" type="ORF">EQG79_30445</name>
</gene>
<dbReference type="Proteomes" id="UP000290407">
    <property type="component" value="Unassembled WGS sequence"/>
</dbReference>
<dbReference type="InterPro" id="IPR012544">
    <property type="entry name" value="PHb"/>
</dbReference>
<dbReference type="PANTHER" id="PTHR35796">
    <property type="entry name" value="HYPOTHETICAL CYTOSOLIC PROTEIN"/>
    <property type="match status" value="1"/>
</dbReference>
<dbReference type="AlphaFoldDB" id="A0A4Q2UGB3"/>
<comment type="caution">
    <text evidence="2">The sequence shown here is derived from an EMBL/GenBank/DDBJ whole genome shotgun (WGS) entry which is preliminary data.</text>
</comment>
<organism evidence="2 3">
    <name type="scientific">Spirosoma sordidisoli</name>
    <dbReference type="NCBI Taxonomy" id="2502893"/>
    <lineage>
        <taxon>Bacteria</taxon>
        <taxon>Pseudomonadati</taxon>
        <taxon>Bacteroidota</taxon>
        <taxon>Cytophagia</taxon>
        <taxon>Cytophagales</taxon>
        <taxon>Cytophagaceae</taxon>
        <taxon>Spirosoma</taxon>
    </lineage>
</organism>
<dbReference type="EMBL" id="SBLB01000017">
    <property type="protein sequence ID" value="RYC66290.1"/>
    <property type="molecule type" value="Genomic_DNA"/>
</dbReference>
<dbReference type="Gene3D" id="2.30.29.50">
    <property type="entry name" value="Bacterial Pleckstrin homology domain"/>
    <property type="match status" value="1"/>
</dbReference>
<accession>A0A4Q2UGB3</accession>
<evidence type="ECO:0000313" key="3">
    <source>
        <dbReference type="Proteomes" id="UP000290407"/>
    </source>
</evidence>
<dbReference type="Pfam" id="PF08000">
    <property type="entry name" value="bPH_1"/>
    <property type="match status" value="1"/>
</dbReference>
<dbReference type="InterPro" id="IPR037063">
    <property type="entry name" value="PHb_sf"/>
</dbReference>
<keyword evidence="3" id="KW-1185">Reference proteome</keyword>
<proteinExistence type="predicted"/>
<feature type="domain" description="Bacterial Pleckstrin homology" evidence="1">
    <location>
        <begin position="2"/>
        <end position="124"/>
    </location>
</feature>
<reference evidence="2 3" key="1">
    <citation type="submission" date="2019-01" db="EMBL/GenBank/DDBJ databases">
        <title>Spirosoma flava sp. nov., a propanil-degrading bacterium isolated from herbicide-contaminated soil.</title>
        <authorList>
            <person name="Zhang L."/>
            <person name="Jiang J.-D."/>
        </authorList>
    </citation>
    <scope>NUCLEOTIDE SEQUENCE [LARGE SCALE GENOMIC DNA]</scope>
    <source>
        <strain evidence="2 3">TY50</strain>
    </source>
</reference>
<evidence type="ECO:0000313" key="2">
    <source>
        <dbReference type="EMBL" id="RYC66290.1"/>
    </source>
</evidence>
<dbReference type="RefSeq" id="WP_129606980.1">
    <property type="nucleotide sequence ID" value="NZ_SBLB01000017.1"/>
</dbReference>
<evidence type="ECO:0000259" key="1">
    <source>
        <dbReference type="Pfam" id="PF08000"/>
    </source>
</evidence>
<dbReference type="PANTHER" id="PTHR35796:SF3">
    <property type="entry name" value="BHLH DOMAIN-CONTAINING PROTEIN"/>
    <property type="match status" value="1"/>
</dbReference>
<dbReference type="CDD" id="cd13225">
    <property type="entry name" value="PH-like_bacteria"/>
    <property type="match status" value="1"/>
</dbReference>